<accession>A0A1F6G1Z3</accession>
<dbReference type="GO" id="GO:0006508">
    <property type="term" value="P:proteolysis"/>
    <property type="evidence" value="ECO:0007669"/>
    <property type="project" value="UniProtKB-KW"/>
</dbReference>
<evidence type="ECO:0000256" key="4">
    <source>
        <dbReference type="ARBA" id="ARBA00023049"/>
    </source>
</evidence>
<organism evidence="6 7">
    <name type="scientific">Candidatus Kaiserbacteria bacterium RIFCSPLOWO2_12_FULL_53_8</name>
    <dbReference type="NCBI Taxonomy" id="1798529"/>
    <lineage>
        <taxon>Bacteria</taxon>
        <taxon>Candidatus Kaiseribacteriota</taxon>
    </lineage>
</organism>
<sequence length="734" mass="82293">MPKLYAKITNRDELRAFDFQSIPEAAALKPNFGYGGEGILILRQREQNGWKTASGSVLSYEEVFEHIENIFDGMYSLNHRRDMAFFEQLIIPSDAFTPLNPAGLPDIRIIVFNLVPVMAMIRLPTEESEGKANVHLGGIGLGIDIAKGVTTFGVQRNKRIRQLPNGHATAGFKIPYWEEMLLIASRIQQMTNIGFVGVDLTIDRDMGPMLLEVNARAGLMVQIANLAPLGKRLERVEGIKVNAPEKGVRIAQDLFGEKVAKRDDEKKEEKPVLATEEPIEILGGKKPVIVRAVLRADYDRTVFDPSLLKELEAIGAVEADADGTYRVKFSLGGKKLQTIVRSVPIMEGDPEIRASIGRRDLAGFLVDPGKKPEQLLSIVIDCKRIDAQLADIDRKVQLLKHIRPVNLEEERAKAERDSSYNPVFAYEELSFDTLELRDRLQYLQADDSPLGVLLEKKRRELLLKITLLEERGKNDAFTRASEALFGSVEAGLIKEARSFLQGWNKEAMSSPEGVAVSAEEAKQIFEESLKGYGLREWNVVIKPSAIADVTLGRQSLIVREGAAFPRERIASLIAHEIETHVLTAENGARQPYELFERGMAGYLETQEGLAVYNQNQVLSIGNEKRYWPAMNALAVHYGLTHSFAELRQYVRRLGFSDERSLRTCLKVKRGMKQTGQHGAFTKELVYFKGWKMVSHFLETGGDTKALYIGKINLRDLDLVAKLKDLIAPVYLPKR</sequence>
<comment type="caution">
    <text evidence="6">The sequence shown here is derived from an EMBL/GenBank/DDBJ whole genome shotgun (WGS) entry which is preliminary data.</text>
</comment>
<evidence type="ECO:0000256" key="1">
    <source>
        <dbReference type="ARBA" id="ARBA00001947"/>
    </source>
</evidence>
<keyword evidence="3" id="KW-0378">Hydrolase</keyword>
<dbReference type="InterPro" id="IPR012548">
    <property type="entry name" value="MATCAP"/>
</dbReference>
<dbReference type="Gene3D" id="3.30.470.20">
    <property type="entry name" value="ATP-grasp fold, B domain"/>
    <property type="match status" value="1"/>
</dbReference>
<dbReference type="Pfam" id="PF08014">
    <property type="entry name" value="MATCAP"/>
    <property type="match status" value="1"/>
</dbReference>
<comment type="cofactor">
    <cofactor evidence="1">
        <name>Zn(2+)</name>
        <dbReference type="ChEBI" id="CHEBI:29105"/>
    </cofactor>
</comment>
<reference evidence="6 7" key="1">
    <citation type="journal article" date="2016" name="Nat. Commun.">
        <title>Thousands of microbial genomes shed light on interconnected biogeochemical processes in an aquifer system.</title>
        <authorList>
            <person name="Anantharaman K."/>
            <person name="Brown C.T."/>
            <person name="Hug L.A."/>
            <person name="Sharon I."/>
            <person name="Castelle C.J."/>
            <person name="Probst A.J."/>
            <person name="Thomas B.C."/>
            <person name="Singh A."/>
            <person name="Wilkins M.J."/>
            <person name="Karaoz U."/>
            <person name="Brodie E.L."/>
            <person name="Williams K.H."/>
            <person name="Hubbard S.S."/>
            <person name="Banfield J.F."/>
        </authorList>
    </citation>
    <scope>NUCLEOTIDE SEQUENCE [LARGE SCALE GENOMIC DNA]</scope>
</reference>
<dbReference type="PANTHER" id="PTHR31817:SF0">
    <property type="entry name" value="CHROMOSOME UNDETERMINED SCAFFOLD_67, WHOLE GENOME SHOTGUN SEQUENCE"/>
    <property type="match status" value="1"/>
</dbReference>
<dbReference type="EMBL" id="MFMQ01000017">
    <property type="protein sequence ID" value="OGG92129.1"/>
    <property type="molecule type" value="Genomic_DNA"/>
</dbReference>
<dbReference type="SUPFAM" id="SSF56059">
    <property type="entry name" value="Glutathione synthetase ATP-binding domain-like"/>
    <property type="match status" value="1"/>
</dbReference>
<dbReference type="InterPro" id="IPR039523">
    <property type="entry name" value="RimK-rel_E_lig_ATP-grasp"/>
</dbReference>
<evidence type="ECO:0000313" key="6">
    <source>
        <dbReference type="EMBL" id="OGG92129.1"/>
    </source>
</evidence>
<proteinExistence type="predicted"/>
<dbReference type="Pfam" id="PF14397">
    <property type="entry name" value="ATPgrasp_ST"/>
    <property type="match status" value="1"/>
</dbReference>
<evidence type="ECO:0000313" key="7">
    <source>
        <dbReference type="Proteomes" id="UP000178601"/>
    </source>
</evidence>
<evidence type="ECO:0000256" key="3">
    <source>
        <dbReference type="ARBA" id="ARBA00022801"/>
    </source>
</evidence>
<dbReference type="GO" id="GO:0008237">
    <property type="term" value="F:metallopeptidase activity"/>
    <property type="evidence" value="ECO:0007669"/>
    <property type="project" value="UniProtKB-KW"/>
</dbReference>
<evidence type="ECO:0000259" key="5">
    <source>
        <dbReference type="Pfam" id="PF14397"/>
    </source>
</evidence>
<keyword evidence="2" id="KW-0645">Protease</keyword>
<dbReference type="Proteomes" id="UP000178601">
    <property type="component" value="Unassembled WGS sequence"/>
</dbReference>
<feature type="domain" description="Alpha-L-glutamate ligase-related protein ATP-grasp" evidence="5">
    <location>
        <begin position="2"/>
        <end position="237"/>
    </location>
</feature>
<dbReference type="SMART" id="SM01154">
    <property type="entry name" value="DUF1704"/>
    <property type="match status" value="1"/>
</dbReference>
<dbReference type="AlphaFoldDB" id="A0A1F6G1Z3"/>
<protein>
    <recommendedName>
        <fullName evidence="5">Alpha-L-glutamate ligase-related protein ATP-grasp domain-containing protein</fullName>
    </recommendedName>
</protein>
<gene>
    <name evidence="6" type="ORF">A3H16_00955</name>
</gene>
<dbReference type="PANTHER" id="PTHR31817">
    <property type="match status" value="1"/>
</dbReference>
<name>A0A1F6G1Z3_9BACT</name>
<dbReference type="GO" id="GO:0080164">
    <property type="term" value="P:regulation of nitric oxide metabolic process"/>
    <property type="evidence" value="ECO:0007669"/>
    <property type="project" value="TreeGrafter"/>
</dbReference>
<keyword evidence="4" id="KW-0482">Metalloprotease</keyword>
<evidence type="ECO:0000256" key="2">
    <source>
        <dbReference type="ARBA" id="ARBA00022670"/>
    </source>
</evidence>